<name>A0A8S1KD90_9CILI</name>
<dbReference type="OrthoDB" id="297790at2759"/>
<proteinExistence type="predicted"/>
<evidence type="ECO:0000313" key="1">
    <source>
        <dbReference type="EMBL" id="CAD8050956.1"/>
    </source>
</evidence>
<reference evidence="1" key="1">
    <citation type="submission" date="2021-01" db="EMBL/GenBank/DDBJ databases">
        <authorList>
            <consortium name="Genoscope - CEA"/>
            <person name="William W."/>
        </authorList>
    </citation>
    <scope>NUCLEOTIDE SEQUENCE</scope>
</reference>
<dbReference type="AlphaFoldDB" id="A0A8S1KD90"/>
<organism evidence="1 2">
    <name type="scientific">Paramecium sonneborni</name>
    <dbReference type="NCBI Taxonomy" id="65129"/>
    <lineage>
        <taxon>Eukaryota</taxon>
        <taxon>Sar</taxon>
        <taxon>Alveolata</taxon>
        <taxon>Ciliophora</taxon>
        <taxon>Intramacronucleata</taxon>
        <taxon>Oligohymenophorea</taxon>
        <taxon>Peniculida</taxon>
        <taxon>Parameciidae</taxon>
        <taxon>Paramecium</taxon>
    </lineage>
</organism>
<dbReference type="Proteomes" id="UP000692954">
    <property type="component" value="Unassembled WGS sequence"/>
</dbReference>
<protein>
    <submittedName>
        <fullName evidence="1">Uncharacterized protein</fullName>
    </submittedName>
</protein>
<sequence length="256" mass="30371">MYYQENYRKARQYLNLKQKQIDFQPSKQNQPQITTIRQILEVIRSKERSDSQFKYIKTTGCEKKEDNHSPQIIISSNQESKDQNRSLAAKLLRLNKITRNKTQVTPIQYNFIDRIIEPLKKKVEIQSEQNSPLRIRKNVPCVEYQLPSQLFFQDNQKQVTTMSERKVCIQKPKLKEISNQQQNQNKSIQNCLSHHQIIHTEQASPTLRRLNKTSYQCEQVKITNQIKNEKIDKQIQLIRKVSGWTIQSQESIQTPF</sequence>
<keyword evidence="2" id="KW-1185">Reference proteome</keyword>
<evidence type="ECO:0000313" key="2">
    <source>
        <dbReference type="Proteomes" id="UP000692954"/>
    </source>
</evidence>
<comment type="caution">
    <text evidence="1">The sequence shown here is derived from an EMBL/GenBank/DDBJ whole genome shotgun (WGS) entry which is preliminary data.</text>
</comment>
<dbReference type="EMBL" id="CAJJDN010000005">
    <property type="protein sequence ID" value="CAD8050956.1"/>
    <property type="molecule type" value="Genomic_DNA"/>
</dbReference>
<gene>
    <name evidence="1" type="ORF">PSON_ATCC_30995.1.T0050278</name>
</gene>
<accession>A0A8S1KD90</accession>